<dbReference type="RefSeq" id="WP_182080459.1">
    <property type="nucleotide sequence ID" value="NZ_CP063356.2"/>
</dbReference>
<dbReference type="Proteomes" id="UP000180175">
    <property type="component" value="Chromosome"/>
</dbReference>
<dbReference type="EMBL" id="CP063356">
    <property type="protein sequence ID" value="QOY36911.1"/>
    <property type="molecule type" value="Genomic_DNA"/>
</dbReference>
<sequence>MTYIYGLVSVAMSVIIAFIFGIPIISEWGLTYFHFEYLILGFVAPMGYYYFVFNKEKTFNKKHILPGLSFGLVALFIILVIHYFVLSHLLVSFLPYLSSVKLEILVFIIGSIILPLFKIIGQIKCKKCKSGYFIEELLFKVGKKDYRDDIKKFIQLAANNSDRELRNFIKERRLCTGYSSMNHEEKPSSYSFYLITCKNCKSQYIVSEKSKENNDGSSLISIGTRDFIKNNSLVIFSTFTRFSYLKSTVKETT</sequence>
<evidence type="ECO:0000256" key="1">
    <source>
        <dbReference type="SAM" id="Phobius"/>
    </source>
</evidence>
<keyword evidence="3" id="KW-1185">Reference proteome</keyword>
<keyword evidence="1" id="KW-0812">Transmembrane</keyword>
<dbReference type="AlphaFoldDB" id="A0A7S7L9R2"/>
<feature type="transmembrane region" description="Helical" evidence="1">
    <location>
        <begin position="32"/>
        <end position="52"/>
    </location>
</feature>
<organism evidence="2 3">
    <name type="scientific">Anaerobacillus isosaccharinicus</name>
    <dbReference type="NCBI Taxonomy" id="1532552"/>
    <lineage>
        <taxon>Bacteria</taxon>
        <taxon>Bacillati</taxon>
        <taxon>Bacillota</taxon>
        <taxon>Bacilli</taxon>
        <taxon>Bacillales</taxon>
        <taxon>Bacillaceae</taxon>
        <taxon>Anaerobacillus</taxon>
    </lineage>
</organism>
<feature type="transmembrane region" description="Helical" evidence="1">
    <location>
        <begin position="64"/>
        <end position="84"/>
    </location>
</feature>
<dbReference type="KEGG" id="aia:AWH56_004480"/>
<proteinExistence type="predicted"/>
<reference evidence="2 3" key="1">
    <citation type="journal article" date="2017" name="Genome Announc.">
        <title>Draft Genome Sequences of Four Alkaliphilic Bacteria Belonging to the Anaerobacillus Genus.</title>
        <authorList>
            <person name="Bassil N.M."/>
            <person name="Lloyd J.R."/>
        </authorList>
    </citation>
    <scope>NUCLEOTIDE SEQUENCE [LARGE SCALE GENOMIC DNA]</scope>
    <source>
        <strain evidence="2 3">NB2006</strain>
    </source>
</reference>
<name>A0A7S7L9R2_9BACI</name>
<evidence type="ECO:0000313" key="2">
    <source>
        <dbReference type="EMBL" id="QOY36911.1"/>
    </source>
</evidence>
<keyword evidence="1" id="KW-0472">Membrane</keyword>
<protein>
    <submittedName>
        <fullName evidence="2">Uncharacterized protein</fullName>
    </submittedName>
</protein>
<accession>A0A7S7L9R2</accession>
<keyword evidence="1" id="KW-1133">Transmembrane helix</keyword>
<gene>
    <name evidence="2" type="ORF">AWH56_004480</name>
</gene>
<reference evidence="2 3" key="2">
    <citation type="journal article" date="2019" name="Int. J. Syst. Evol. Microbiol.">
        <title>Anaerobacillus isosaccharinicus sp. nov., an alkaliphilic bacterium which degrades isosaccharinic acid.</title>
        <authorList>
            <person name="Bassil N.M."/>
            <person name="Lloyd J.R."/>
        </authorList>
    </citation>
    <scope>NUCLEOTIDE SEQUENCE [LARGE SCALE GENOMIC DNA]</scope>
    <source>
        <strain evidence="2 3">NB2006</strain>
    </source>
</reference>
<feature type="transmembrane region" description="Helical" evidence="1">
    <location>
        <begin position="104"/>
        <end position="121"/>
    </location>
</feature>
<evidence type="ECO:0000313" key="3">
    <source>
        <dbReference type="Proteomes" id="UP000180175"/>
    </source>
</evidence>
<feature type="transmembrane region" description="Helical" evidence="1">
    <location>
        <begin position="7"/>
        <end position="26"/>
    </location>
</feature>